<keyword evidence="10" id="KW-1185">Reference proteome</keyword>
<name>A0ABS6BLN7_9SPHN</name>
<accession>A0ABS6BLN7</accession>
<dbReference type="EC" id="5.2.1.8" evidence="6"/>
<dbReference type="PROSITE" id="PS50059">
    <property type="entry name" value="FKBP_PPIASE"/>
    <property type="match status" value="1"/>
</dbReference>
<evidence type="ECO:0000313" key="10">
    <source>
        <dbReference type="Proteomes" id="UP000776276"/>
    </source>
</evidence>
<dbReference type="PANTHER" id="PTHR43811">
    <property type="entry name" value="FKBP-TYPE PEPTIDYL-PROLYL CIS-TRANS ISOMERASE FKPA"/>
    <property type="match status" value="1"/>
</dbReference>
<keyword evidence="7" id="KW-1133">Transmembrane helix</keyword>
<dbReference type="RefSeq" id="WP_216323846.1">
    <property type="nucleotide sequence ID" value="NZ_JAHKRT010000004.1"/>
</dbReference>
<keyword evidence="7" id="KW-0812">Transmembrane</keyword>
<gene>
    <name evidence="9" type="ORF">KOF26_09795</name>
</gene>
<dbReference type="Proteomes" id="UP000776276">
    <property type="component" value="Unassembled WGS sequence"/>
</dbReference>
<dbReference type="Pfam" id="PF00254">
    <property type="entry name" value="FKBP_C"/>
    <property type="match status" value="1"/>
</dbReference>
<feature type="domain" description="PPIase FKBP-type" evidence="8">
    <location>
        <begin position="85"/>
        <end position="179"/>
    </location>
</feature>
<comment type="similarity">
    <text evidence="2 6">Belongs to the FKBP-type PPIase family.</text>
</comment>
<dbReference type="Pfam" id="PF01346">
    <property type="entry name" value="FKBP_N"/>
    <property type="match status" value="1"/>
</dbReference>
<comment type="catalytic activity">
    <reaction evidence="1 5 6">
        <text>[protein]-peptidylproline (omega=180) = [protein]-peptidylproline (omega=0)</text>
        <dbReference type="Rhea" id="RHEA:16237"/>
        <dbReference type="Rhea" id="RHEA-COMP:10747"/>
        <dbReference type="Rhea" id="RHEA-COMP:10748"/>
        <dbReference type="ChEBI" id="CHEBI:83833"/>
        <dbReference type="ChEBI" id="CHEBI:83834"/>
        <dbReference type="EC" id="5.2.1.8"/>
    </reaction>
</comment>
<sequence length="196" mass="19860">MSDVTAVPLRPIRAGSITRLWVGVAALVLIGTGLAWAGTRGAVMAAMTPAEILTANAGKPGVITTPSGLQYKVLEPGKGARPTAMDTALVEYEGRLAATGKTFDSTAEHGGGPAPMPVGQMIPGFSEALQVMQPGGKYRVWIKPELGYGERDIPDPRTGQVAIPGNSVLVFDVTLLGVVPAGAMGGMPGGGAPGGM</sequence>
<evidence type="ECO:0000313" key="9">
    <source>
        <dbReference type="EMBL" id="MBU3078159.1"/>
    </source>
</evidence>
<keyword evidence="7" id="KW-0472">Membrane</keyword>
<proteinExistence type="inferred from homology"/>
<evidence type="ECO:0000256" key="3">
    <source>
        <dbReference type="ARBA" id="ARBA00023110"/>
    </source>
</evidence>
<evidence type="ECO:0000256" key="4">
    <source>
        <dbReference type="ARBA" id="ARBA00023235"/>
    </source>
</evidence>
<keyword evidence="4 5" id="KW-0413">Isomerase</keyword>
<dbReference type="EMBL" id="JAHKRT010000004">
    <property type="protein sequence ID" value="MBU3078159.1"/>
    <property type="molecule type" value="Genomic_DNA"/>
</dbReference>
<dbReference type="InterPro" id="IPR000774">
    <property type="entry name" value="PPIase_FKBP_N"/>
</dbReference>
<organism evidence="9 10">
    <name type="scientific">Sphingomonas quercus</name>
    <dbReference type="NCBI Taxonomy" id="2842451"/>
    <lineage>
        <taxon>Bacteria</taxon>
        <taxon>Pseudomonadati</taxon>
        <taxon>Pseudomonadota</taxon>
        <taxon>Alphaproteobacteria</taxon>
        <taxon>Sphingomonadales</taxon>
        <taxon>Sphingomonadaceae</taxon>
        <taxon>Sphingomonas</taxon>
    </lineage>
</organism>
<comment type="caution">
    <text evidence="9">The sequence shown here is derived from an EMBL/GenBank/DDBJ whole genome shotgun (WGS) entry which is preliminary data.</text>
</comment>
<dbReference type="PANTHER" id="PTHR43811:SF19">
    <property type="entry name" value="39 KDA FK506-BINDING NUCLEAR PROTEIN"/>
    <property type="match status" value="1"/>
</dbReference>
<protein>
    <recommendedName>
        <fullName evidence="6">Peptidyl-prolyl cis-trans isomerase</fullName>
        <ecNumber evidence="6">5.2.1.8</ecNumber>
    </recommendedName>
</protein>
<evidence type="ECO:0000256" key="2">
    <source>
        <dbReference type="ARBA" id="ARBA00006577"/>
    </source>
</evidence>
<dbReference type="InterPro" id="IPR001179">
    <property type="entry name" value="PPIase_FKBP_dom"/>
</dbReference>
<evidence type="ECO:0000256" key="1">
    <source>
        <dbReference type="ARBA" id="ARBA00000971"/>
    </source>
</evidence>
<dbReference type="GO" id="GO:0003755">
    <property type="term" value="F:peptidyl-prolyl cis-trans isomerase activity"/>
    <property type="evidence" value="ECO:0007669"/>
    <property type="project" value="UniProtKB-EC"/>
</dbReference>
<evidence type="ECO:0000256" key="7">
    <source>
        <dbReference type="SAM" id="Phobius"/>
    </source>
</evidence>
<evidence type="ECO:0000256" key="6">
    <source>
        <dbReference type="RuleBase" id="RU003915"/>
    </source>
</evidence>
<feature type="transmembrane region" description="Helical" evidence="7">
    <location>
        <begin position="20"/>
        <end position="37"/>
    </location>
</feature>
<keyword evidence="3 5" id="KW-0697">Rotamase</keyword>
<reference evidence="9 10" key="1">
    <citation type="submission" date="2021-06" db="EMBL/GenBank/DDBJ databases">
        <title>Sphingomonas sp. XMGL2, whole genome shotgun sequencing project.</title>
        <authorList>
            <person name="Zhao G."/>
            <person name="Shen L."/>
        </authorList>
    </citation>
    <scope>NUCLEOTIDE SEQUENCE [LARGE SCALE GENOMIC DNA]</scope>
    <source>
        <strain evidence="9 10">XMGL2</strain>
    </source>
</reference>
<evidence type="ECO:0000259" key="8">
    <source>
        <dbReference type="PROSITE" id="PS50059"/>
    </source>
</evidence>
<evidence type="ECO:0000256" key="5">
    <source>
        <dbReference type="PROSITE-ProRule" id="PRU00277"/>
    </source>
</evidence>